<dbReference type="EMBL" id="FOSN01000005">
    <property type="protein sequence ID" value="SFK29024.1"/>
    <property type="molecule type" value="Genomic_DNA"/>
</dbReference>
<sequence>MTHLFNPAARVFMALFALFLLVETAIVMPSAAIAQNRIVEAQGALESRAWLEAKGGLEPLEIITSTGPHDFLVEMARTEGQREHGLMFRRSMPPDRGMLFGFESERPVTMWMKNTYLPLDMIFIGKTGKVVGLAENTEPLSEKIIPSGAPAFSVLEVNAGVSARIGLKIGDLVRHPLFAK</sequence>
<evidence type="ECO:0000313" key="2">
    <source>
        <dbReference type="Proteomes" id="UP000198755"/>
    </source>
</evidence>
<name>A0A1I3YAY0_9HYPH</name>
<evidence type="ECO:0000313" key="1">
    <source>
        <dbReference type="EMBL" id="SFK29024.1"/>
    </source>
</evidence>
<dbReference type="RefSeq" id="WP_244532194.1">
    <property type="nucleotide sequence ID" value="NZ_FOSN01000005.1"/>
</dbReference>
<organism evidence="1 2">
    <name type="scientific">Methylocapsa palsarum</name>
    <dbReference type="NCBI Taxonomy" id="1612308"/>
    <lineage>
        <taxon>Bacteria</taxon>
        <taxon>Pseudomonadati</taxon>
        <taxon>Pseudomonadota</taxon>
        <taxon>Alphaproteobacteria</taxon>
        <taxon>Hyphomicrobiales</taxon>
        <taxon>Beijerinckiaceae</taxon>
        <taxon>Methylocapsa</taxon>
    </lineage>
</organism>
<accession>A0A1I3YAY0</accession>
<dbReference type="InterPro" id="IPR038695">
    <property type="entry name" value="Saro_0823-like_sf"/>
</dbReference>
<proteinExistence type="predicted"/>
<keyword evidence="2" id="KW-1185">Reference proteome</keyword>
<dbReference type="PANTHER" id="PTHR37953">
    <property type="entry name" value="UPF0127 PROTEIN MJ1496"/>
    <property type="match status" value="1"/>
</dbReference>
<dbReference type="Proteomes" id="UP000198755">
    <property type="component" value="Unassembled WGS sequence"/>
</dbReference>
<dbReference type="PANTHER" id="PTHR37953:SF1">
    <property type="entry name" value="UPF0127 PROTEIN MJ1496"/>
    <property type="match status" value="1"/>
</dbReference>
<protein>
    <recommendedName>
        <fullName evidence="3">DUF192 domain-containing protein</fullName>
    </recommendedName>
</protein>
<dbReference type="InterPro" id="IPR003795">
    <property type="entry name" value="DUF192"/>
</dbReference>
<dbReference type="Pfam" id="PF02643">
    <property type="entry name" value="DUF192"/>
    <property type="match status" value="1"/>
</dbReference>
<reference evidence="1 2" key="1">
    <citation type="submission" date="2016-10" db="EMBL/GenBank/DDBJ databases">
        <authorList>
            <person name="de Groot N.N."/>
        </authorList>
    </citation>
    <scope>NUCLEOTIDE SEQUENCE [LARGE SCALE GENOMIC DNA]</scope>
    <source>
        <strain evidence="1 2">NE2</strain>
    </source>
</reference>
<dbReference type="AlphaFoldDB" id="A0A1I3YAY0"/>
<dbReference type="STRING" id="1612308.SAMN05444581_105139"/>
<gene>
    <name evidence="1" type="ORF">SAMN05444581_105139</name>
</gene>
<dbReference type="Gene3D" id="2.60.120.1140">
    <property type="entry name" value="Protein of unknown function DUF192"/>
    <property type="match status" value="1"/>
</dbReference>
<evidence type="ECO:0008006" key="3">
    <source>
        <dbReference type="Google" id="ProtNLM"/>
    </source>
</evidence>